<name>A0A815AAR0_9BILA</name>
<evidence type="ECO:0000313" key="3">
    <source>
        <dbReference type="Proteomes" id="UP000663860"/>
    </source>
</evidence>
<dbReference type="EMBL" id="CAJNOE010000517">
    <property type="protein sequence ID" value="CAF1253074.1"/>
    <property type="molecule type" value="Genomic_DNA"/>
</dbReference>
<dbReference type="Gene3D" id="2.60.120.200">
    <property type="match status" value="1"/>
</dbReference>
<dbReference type="AlphaFoldDB" id="A0A815AAR0"/>
<reference evidence="2" key="1">
    <citation type="submission" date="2021-02" db="EMBL/GenBank/DDBJ databases">
        <authorList>
            <person name="Nowell W R."/>
        </authorList>
    </citation>
    <scope>NUCLEOTIDE SEQUENCE</scope>
</reference>
<protein>
    <recommendedName>
        <fullName evidence="1">F-box domain-containing protein</fullName>
    </recommendedName>
</protein>
<proteinExistence type="predicted"/>
<sequence length="355" mass="42347">MNQLPCELLHYIIQYIHEPLDLLRMTYVCKCWRSFIMNDEHFLNQWFSRSLKYSRQTFRNGFINVTKDFKSKLIFDIDRSLFPINLRSTKCYLLPWTVPKHSSHYKCFLEHNYHSSFIFSSYSFSFWILLTHQCELHVEIGKSYSSNLTILLSRGKKYYFSKRKSILHADQWTHIVLTKAHSQSNCTLWIDGQNVFKSHTFSNKVEEQFSLIKMMLFPKFGSNLSSTSKHVRIADFNAFKRDQFRYLSTINNSNNLGWIALEERQDKHHHKIVRDRDRYYIAGGGIANRLFYTAQQKQIPITILLMFTDVGQEVQHANELLTRLNQWKKICQVQQWQMPASQRAWIETQTVPPIY</sequence>
<evidence type="ECO:0000259" key="1">
    <source>
        <dbReference type="PROSITE" id="PS50181"/>
    </source>
</evidence>
<comment type="caution">
    <text evidence="2">The sequence shown here is derived from an EMBL/GenBank/DDBJ whole genome shotgun (WGS) entry which is preliminary data.</text>
</comment>
<gene>
    <name evidence="2" type="ORF">IZO911_LOCUS31458</name>
</gene>
<dbReference type="InterPro" id="IPR001810">
    <property type="entry name" value="F-box_dom"/>
</dbReference>
<feature type="domain" description="F-box" evidence="1">
    <location>
        <begin position="1"/>
        <end position="45"/>
    </location>
</feature>
<accession>A0A815AAR0</accession>
<dbReference type="Pfam" id="PF12937">
    <property type="entry name" value="F-box-like"/>
    <property type="match status" value="1"/>
</dbReference>
<dbReference type="SUPFAM" id="SSF49899">
    <property type="entry name" value="Concanavalin A-like lectins/glucanases"/>
    <property type="match status" value="1"/>
</dbReference>
<dbReference type="InterPro" id="IPR013320">
    <property type="entry name" value="ConA-like_dom_sf"/>
</dbReference>
<evidence type="ECO:0000313" key="2">
    <source>
        <dbReference type="EMBL" id="CAF1253074.1"/>
    </source>
</evidence>
<organism evidence="2 3">
    <name type="scientific">Adineta steineri</name>
    <dbReference type="NCBI Taxonomy" id="433720"/>
    <lineage>
        <taxon>Eukaryota</taxon>
        <taxon>Metazoa</taxon>
        <taxon>Spiralia</taxon>
        <taxon>Gnathifera</taxon>
        <taxon>Rotifera</taxon>
        <taxon>Eurotatoria</taxon>
        <taxon>Bdelloidea</taxon>
        <taxon>Adinetida</taxon>
        <taxon>Adinetidae</taxon>
        <taxon>Adineta</taxon>
    </lineage>
</organism>
<dbReference type="Gene3D" id="1.20.1280.50">
    <property type="match status" value="1"/>
</dbReference>
<dbReference type="Proteomes" id="UP000663860">
    <property type="component" value="Unassembled WGS sequence"/>
</dbReference>
<dbReference type="InterPro" id="IPR036047">
    <property type="entry name" value="F-box-like_dom_sf"/>
</dbReference>
<dbReference type="PROSITE" id="PS50181">
    <property type="entry name" value="FBOX"/>
    <property type="match status" value="1"/>
</dbReference>
<dbReference type="SUPFAM" id="SSF81383">
    <property type="entry name" value="F-box domain"/>
    <property type="match status" value="1"/>
</dbReference>